<proteinExistence type="inferred from homology"/>
<dbReference type="Gene3D" id="1.10.287.1120">
    <property type="entry name" value="Bipartite methylase S protein"/>
    <property type="match status" value="1"/>
</dbReference>
<dbReference type="EMBL" id="CYSB01000045">
    <property type="protein sequence ID" value="CUH70080.1"/>
    <property type="molecule type" value="Genomic_DNA"/>
</dbReference>
<dbReference type="GO" id="GO:0003677">
    <property type="term" value="F:DNA binding"/>
    <property type="evidence" value="ECO:0007669"/>
    <property type="project" value="UniProtKB-KW"/>
</dbReference>
<reference evidence="6 8" key="1">
    <citation type="submission" date="2015-09" db="EMBL/GenBank/DDBJ databases">
        <authorList>
            <consortium name="Swine Surveillance"/>
        </authorList>
    </citation>
    <scope>NUCLEOTIDE SEQUENCE [LARGE SCALE GENOMIC DNA]</scope>
    <source>
        <strain evidence="6 8">5120</strain>
    </source>
</reference>
<dbReference type="GO" id="GO:0009307">
    <property type="term" value="P:DNA restriction-modification system"/>
    <property type="evidence" value="ECO:0007669"/>
    <property type="project" value="UniProtKB-KW"/>
</dbReference>
<name>A0A0P1FPG7_9RHOB</name>
<reference evidence="5 7" key="2">
    <citation type="submission" date="2015-09" db="EMBL/GenBank/DDBJ databases">
        <authorList>
            <person name="Rodrigo-Torres L."/>
            <person name="Arahal D.R."/>
        </authorList>
    </citation>
    <scope>NUCLEOTIDE SEQUENCE [LARGE SCALE GENOMIC DNA]</scope>
    <source>
        <strain evidence="5 7">CECT 5118</strain>
    </source>
</reference>
<feature type="domain" description="Type I restriction modification DNA specificity" evidence="4">
    <location>
        <begin position="15"/>
        <end position="190"/>
    </location>
</feature>
<evidence type="ECO:0000256" key="3">
    <source>
        <dbReference type="ARBA" id="ARBA00023125"/>
    </source>
</evidence>
<evidence type="ECO:0000313" key="8">
    <source>
        <dbReference type="Proteomes" id="UP000051887"/>
    </source>
</evidence>
<dbReference type="PANTHER" id="PTHR30408:SF12">
    <property type="entry name" value="TYPE I RESTRICTION ENZYME MJAVIII SPECIFICITY SUBUNIT"/>
    <property type="match status" value="1"/>
</dbReference>
<evidence type="ECO:0000313" key="5">
    <source>
        <dbReference type="EMBL" id="CUH70080.1"/>
    </source>
</evidence>
<evidence type="ECO:0000256" key="2">
    <source>
        <dbReference type="ARBA" id="ARBA00022747"/>
    </source>
</evidence>
<dbReference type="AlphaFoldDB" id="A0A0P1FPG7"/>
<dbReference type="InterPro" id="IPR000055">
    <property type="entry name" value="Restrct_endonuc_typeI_TRD"/>
</dbReference>
<feature type="domain" description="Type I restriction modification DNA specificity" evidence="4">
    <location>
        <begin position="217"/>
        <end position="383"/>
    </location>
</feature>
<protein>
    <submittedName>
        <fullName evidence="6">EcoKI restriction-modification system protein HsdS</fullName>
    </submittedName>
</protein>
<dbReference type="OrthoDB" id="512700at2"/>
<keyword evidence="2" id="KW-0680">Restriction system</keyword>
<evidence type="ECO:0000259" key="4">
    <source>
        <dbReference type="Pfam" id="PF01420"/>
    </source>
</evidence>
<dbReference type="RefSeq" id="WP_058242100.1">
    <property type="nucleotide sequence ID" value="NZ_CYSB01000045.1"/>
</dbReference>
<dbReference type="PANTHER" id="PTHR30408">
    <property type="entry name" value="TYPE-1 RESTRICTION ENZYME ECOKI SPECIFICITY PROTEIN"/>
    <property type="match status" value="1"/>
</dbReference>
<dbReference type="Gene3D" id="3.90.220.20">
    <property type="entry name" value="DNA methylase specificity domains"/>
    <property type="match status" value="2"/>
</dbReference>
<keyword evidence="7" id="KW-1185">Reference proteome</keyword>
<keyword evidence="3" id="KW-0238">DNA-binding</keyword>
<comment type="similarity">
    <text evidence="1">Belongs to the type-I restriction system S methylase family.</text>
</comment>
<dbReference type="InterPro" id="IPR044946">
    <property type="entry name" value="Restrct_endonuc_typeI_TRD_sf"/>
</dbReference>
<dbReference type="EMBL" id="CYSC01000010">
    <property type="protein sequence ID" value="CUH70754.1"/>
    <property type="molecule type" value="Genomic_DNA"/>
</dbReference>
<evidence type="ECO:0000313" key="6">
    <source>
        <dbReference type="EMBL" id="CUH70754.1"/>
    </source>
</evidence>
<organism evidence="6 8">
    <name type="scientific">Thalassovita autumnalis</name>
    <dbReference type="NCBI Taxonomy" id="2072972"/>
    <lineage>
        <taxon>Bacteria</taxon>
        <taxon>Pseudomonadati</taxon>
        <taxon>Pseudomonadota</taxon>
        <taxon>Alphaproteobacteria</taxon>
        <taxon>Rhodobacterales</taxon>
        <taxon>Roseobacteraceae</taxon>
        <taxon>Thalassovita</taxon>
    </lineage>
</organism>
<dbReference type="Proteomes" id="UP000051887">
    <property type="component" value="Unassembled WGS sequence"/>
</dbReference>
<dbReference type="SUPFAM" id="SSF116734">
    <property type="entry name" value="DNA methylase specificity domain"/>
    <property type="match status" value="2"/>
</dbReference>
<evidence type="ECO:0000313" key="7">
    <source>
        <dbReference type="Proteomes" id="UP000051086"/>
    </source>
</evidence>
<dbReference type="Pfam" id="PF01420">
    <property type="entry name" value="Methylase_S"/>
    <property type="match status" value="2"/>
</dbReference>
<evidence type="ECO:0000256" key="1">
    <source>
        <dbReference type="ARBA" id="ARBA00010923"/>
    </source>
</evidence>
<dbReference type="InterPro" id="IPR052021">
    <property type="entry name" value="Type-I_RS_S_subunit"/>
</dbReference>
<dbReference type="Proteomes" id="UP000051086">
    <property type="component" value="Unassembled WGS sequence"/>
</dbReference>
<gene>
    <name evidence="5" type="ORF">TL5118_04055</name>
    <name evidence="6" type="ORF">TL5120_00534</name>
</gene>
<sequence>MSAVPKLRFPEFGGEWVRSRIDEIGTLKSGVGFPEKEQGGLEGTPFYKVSDMNIPENSQEMVLANNYVTEEQIKRLKYKPIASNSIIFAKVGAAIFLDRKRQARNFLLDNNMMAFLPSPEIDFRFIYQVFLQLNLAKFAQVGALPSYNASDIGIIKVQIPSLPEQQKIASFLSSVDKKIDLLRQKKDALELYKKGLMQKIFSQEVRFKQGDGSDFPEWEEVALGDVAKRSTEKNKDLELTLVLTNSAVQGVVIQTEYFDKSIANEANISGYYKIRKYDFVYNPRISSSAPVGPISQNLKEDGVMSPLYTIFRVEVQHQGFLSVYFKSSVWYDYMRSVANQGARHDRMNITTSDFMALPIDLPCAEEQEKIADFLSALDAKIQKTSSMLDQMETFKKGLLQQMFV</sequence>
<accession>A0A0P1FPG7</accession>